<dbReference type="Gene3D" id="3.80.10.10">
    <property type="entry name" value="Ribonuclease Inhibitor"/>
    <property type="match status" value="1"/>
</dbReference>
<proteinExistence type="predicted"/>
<dbReference type="EMBL" id="AHON02000051">
    <property type="protein sequence ID" value="EKO33296.1"/>
    <property type="molecule type" value="Genomic_DNA"/>
</dbReference>
<dbReference type="Proteomes" id="UP000006329">
    <property type="component" value="Unassembled WGS sequence"/>
</dbReference>
<dbReference type="AlphaFoldDB" id="A0A0E2BED9"/>
<keyword evidence="2" id="KW-1185">Reference proteome</keyword>
<name>A0A0E2BED9_9LEPT</name>
<sequence>MKPSNKNAGLESLEKLASSDNIVKGLAKHFSYLADSPGFELVLEQIMREAKSVEISKQNGNLIVKFDEDILTASPPLDKKKLGKWPKSFQNLMTVHGSLSLEKAQLYLGPNGAFESEDLFEYLDDLEDKQDILGEINADEILSPITDYSDWWLYHPTKKNKEGQPLLFFYSHEGYIKDKKEYNVGSLFLERLAEQLNIAISLPEEESPQVVPWWQARPGESNFLSFWHSSGDDAPKKFDQEPEEDFLKGVRGLFLHRGVRSLSELPLSHLKNLKKLVVCPHNYEIKFPCESLAGIEQLESLEHFEIYHSKIDDLSPLKKLKNLRQLDIGSQHLIDLRPLCELTTLSVLGIASLALKDVSLLVALKGLTHLRLSGCKNLKDVDVLLDLGDLKVCKLPNGSKEFASKYLKKWKRKIEI</sequence>
<evidence type="ECO:0000313" key="2">
    <source>
        <dbReference type="Proteomes" id="UP000006329"/>
    </source>
</evidence>
<dbReference type="SUPFAM" id="SSF52058">
    <property type="entry name" value="L domain-like"/>
    <property type="match status" value="1"/>
</dbReference>
<reference evidence="1" key="1">
    <citation type="submission" date="2012-10" db="EMBL/GenBank/DDBJ databases">
        <authorList>
            <person name="Harkins D.M."/>
            <person name="Durkin A.S."/>
            <person name="Brinkac L.M."/>
            <person name="Haft D.H."/>
            <person name="Selengut J.D."/>
            <person name="Sanka R."/>
            <person name="DePew J."/>
            <person name="Purushe J."/>
            <person name="Matthias M.A."/>
            <person name="Vinetz J.M."/>
            <person name="Sutton G.G."/>
            <person name="Nierman W.C."/>
            <person name="Fouts D.E."/>
        </authorList>
    </citation>
    <scope>NUCLEOTIDE SEQUENCE [LARGE SCALE GENOMIC DNA]</scope>
    <source>
        <strain evidence="1">MOR084</strain>
    </source>
</reference>
<comment type="caution">
    <text evidence="1">The sequence shown here is derived from an EMBL/GenBank/DDBJ whole genome shotgun (WGS) entry which is preliminary data.</text>
</comment>
<dbReference type="InterPro" id="IPR032675">
    <property type="entry name" value="LRR_dom_sf"/>
</dbReference>
<gene>
    <name evidence="1" type="ORF">LEP1GSC179_2699</name>
</gene>
<organism evidence="1 2">
    <name type="scientific">Leptospira santarosai str. MOR084</name>
    <dbReference type="NCBI Taxonomy" id="1049984"/>
    <lineage>
        <taxon>Bacteria</taxon>
        <taxon>Pseudomonadati</taxon>
        <taxon>Spirochaetota</taxon>
        <taxon>Spirochaetia</taxon>
        <taxon>Leptospirales</taxon>
        <taxon>Leptospiraceae</taxon>
        <taxon>Leptospira</taxon>
    </lineage>
</organism>
<accession>A0A0E2BED9</accession>
<protein>
    <submittedName>
        <fullName evidence="1">Leucine rich repeat protein</fullName>
    </submittedName>
</protein>
<evidence type="ECO:0000313" key="1">
    <source>
        <dbReference type="EMBL" id="EKO33296.1"/>
    </source>
</evidence>
<dbReference type="RefSeq" id="WP_004476430.1">
    <property type="nucleotide sequence ID" value="NZ_AHON02000051.1"/>
</dbReference>